<feature type="domain" description="Tyr recombinase" evidence="2">
    <location>
        <begin position="1"/>
        <end position="62"/>
    </location>
</feature>
<gene>
    <name evidence="3" type="ORF">UFOPK3423_01293</name>
</gene>
<accession>A0A6J7EDM7</accession>
<reference evidence="3" key="1">
    <citation type="submission" date="2020-05" db="EMBL/GenBank/DDBJ databases">
        <authorList>
            <person name="Chiriac C."/>
            <person name="Salcher M."/>
            <person name="Ghai R."/>
            <person name="Kavagutti S V."/>
        </authorList>
    </citation>
    <scope>NUCLEOTIDE SEQUENCE</scope>
</reference>
<keyword evidence="1" id="KW-0233">DNA recombination</keyword>
<organism evidence="3">
    <name type="scientific">freshwater metagenome</name>
    <dbReference type="NCBI Taxonomy" id="449393"/>
    <lineage>
        <taxon>unclassified sequences</taxon>
        <taxon>metagenomes</taxon>
        <taxon>ecological metagenomes</taxon>
    </lineage>
</organism>
<evidence type="ECO:0000259" key="2">
    <source>
        <dbReference type="PROSITE" id="PS51898"/>
    </source>
</evidence>
<dbReference type="GO" id="GO:0003677">
    <property type="term" value="F:DNA binding"/>
    <property type="evidence" value="ECO:0007669"/>
    <property type="project" value="InterPro"/>
</dbReference>
<dbReference type="PROSITE" id="PS51898">
    <property type="entry name" value="TYR_RECOMBINASE"/>
    <property type="match status" value="1"/>
</dbReference>
<evidence type="ECO:0000313" key="3">
    <source>
        <dbReference type="EMBL" id="CAB4880341.1"/>
    </source>
</evidence>
<evidence type="ECO:0000256" key="1">
    <source>
        <dbReference type="ARBA" id="ARBA00023172"/>
    </source>
</evidence>
<protein>
    <submittedName>
        <fullName evidence="3">Unannotated protein</fullName>
    </submittedName>
</protein>
<dbReference type="InterPro" id="IPR011010">
    <property type="entry name" value="DNA_brk_join_enz"/>
</dbReference>
<sequence length="97" mass="10717">MKPERGTVPSLHSFRHALATLLADAGESSDEIAFPLGHANGNVTRSLYVHELADARRRAIRRDRIASAYGNLVETLDAANGRQTPVADRENARQIRR</sequence>
<name>A0A6J7EDM7_9ZZZZ</name>
<dbReference type="SUPFAM" id="SSF56349">
    <property type="entry name" value="DNA breaking-rejoining enzymes"/>
    <property type="match status" value="1"/>
</dbReference>
<dbReference type="EMBL" id="CAFBLQ010000161">
    <property type="protein sequence ID" value="CAB4880341.1"/>
    <property type="molecule type" value="Genomic_DNA"/>
</dbReference>
<dbReference type="GO" id="GO:0006310">
    <property type="term" value="P:DNA recombination"/>
    <property type="evidence" value="ECO:0007669"/>
    <property type="project" value="UniProtKB-KW"/>
</dbReference>
<dbReference type="Gene3D" id="1.10.443.10">
    <property type="entry name" value="Intergrase catalytic core"/>
    <property type="match status" value="1"/>
</dbReference>
<dbReference type="GO" id="GO:0015074">
    <property type="term" value="P:DNA integration"/>
    <property type="evidence" value="ECO:0007669"/>
    <property type="project" value="InterPro"/>
</dbReference>
<proteinExistence type="predicted"/>
<dbReference type="AlphaFoldDB" id="A0A6J7EDM7"/>
<dbReference type="InterPro" id="IPR002104">
    <property type="entry name" value="Integrase_catalytic"/>
</dbReference>
<dbReference type="InterPro" id="IPR013762">
    <property type="entry name" value="Integrase-like_cat_sf"/>
</dbReference>